<dbReference type="Proteomes" id="UP000030765">
    <property type="component" value="Unassembled WGS sequence"/>
</dbReference>
<accession>A0A084VWA5</accession>
<dbReference type="EMBL" id="ATLV01017545">
    <property type="status" value="NOT_ANNOTATED_CDS"/>
    <property type="molecule type" value="Genomic_DNA"/>
</dbReference>
<dbReference type="AlphaFoldDB" id="A0A084VWA5"/>
<name>A0A084VWA5_ANOSI</name>
<dbReference type="EnsemblMetazoa" id="ASIC009985-RA">
    <property type="protein sequence ID" value="ASIC009985-PA"/>
    <property type="gene ID" value="ASIC009985"/>
</dbReference>
<reference evidence="1 3" key="1">
    <citation type="journal article" date="2014" name="BMC Genomics">
        <title>Genome sequence of Anopheles sinensis provides insight into genetics basis of mosquito competence for malaria parasites.</title>
        <authorList>
            <person name="Zhou D."/>
            <person name="Zhang D."/>
            <person name="Ding G."/>
            <person name="Shi L."/>
            <person name="Hou Q."/>
            <person name="Ye Y."/>
            <person name="Xu Y."/>
            <person name="Zhou H."/>
            <person name="Xiong C."/>
            <person name="Li S."/>
            <person name="Yu J."/>
            <person name="Hong S."/>
            <person name="Yu X."/>
            <person name="Zou P."/>
            <person name="Chen C."/>
            <person name="Chang X."/>
            <person name="Wang W."/>
            <person name="Lv Y."/>
            <person name="Sun Y."/>
            <person name="Ma L."/>
            <person name="Shen B."/>
            <person name="Zhu C."/>
        </authorList>
    </citation>
    <scope>NUCLEOTIDE SEQUENCE [LARGE SCALE GENOMIC DNA]</scope>
</reference>
<reference evidence="2" key="2">
    <citation type="submission" date="2020-05" db="UniProtKB">
        <authorList>
            <consortium name="EnsemblMetazoa"/>
        </authorList>
    </citation>
    <scope>IDENTIFICATION</scope>
</reference>
<sequence>MIGIKYLNDAHLKGFEKYKVSSISSTTTTTIPHRIREGVMVSRIFIPFSECDKWPRPAIGVEVQFIREERSRPVHDDVPVCEISQKRTS</sequence>
<evidence type="ECO:0000313" key="1">
    <source>
        <dbReference type="EMBL" id="KFB42249.1"/>
    </source>
</evidence>
<gene>
    <name evidence="1" type="ORF">ZHAS_00009985</name>
</gene>
<dbReference type="EMBL" id="KE525174">
    <property type="protein sequence ID" value="KFB42249.1"/>
    <property type="molecule type" value="Genomic_DNA"/>
</dbReference>
<evidence type="ECO:0000313" key="3">
    <source>
        <dbReference type="Proteomes" id="UP000030765"/>
    </source>
</evidence>
<evidence type="ECO:0000313" key="2">
    <source>
        <dbReference type="EnsemblMetazoa" id="ASIC009985-PA"/>
    </source>
</evidence>
<proteinExistence type="predicted"/>
<protein>
    <submittedName>
        <fullName evidence="1 2">Uncharacterized protein</fullName>
    </submittedName>
</protein>
<organism evidence="1">
    <name type="scientific">Anopheles sinensis</name>
    <name type="common">Mosquito</name>
    <dbReference type="NCBI Taxonomy" id="74873"/>
    <lineage>
        <taxon>Eukaryota</taxon>
        <taxon>Metazoa</taxon>
        <taxon>Ecdysozoa</taxon>
        <taxon>Arthropoda</taxon>
        <taxon>Hexapoda</taxon>
        <taxon>Insecta</taxon>
        <taxon>Pterygota</taxon>
        <taxon>Neoptera</taxon>
        <taxon>Endopterygota</taxon>
        <taxon>Diptera</taxon>
        <taxon>Nematocera</taxon>
        <taxon>Culicoidea</taxon>
        <taxon>Culicidae</taxon>
        <taxon>Anophelinae</taxon>
        <taxon>Anopheles</taxon>
    </lineage>
</organism>
<keyword evidence="3" id="KW-1185">Reference proteome</keyword>
<dbReference type="VEuPathDB" id="VectorBase:ASIC009985"/>